<dbReference type="EMBL" id="QRYV01000003">
    <property type="protein sequence ID" value="RGV18716.1"/>
    <property type="molecule type" value="Genomic_DNA"/>
</dbReference>
<proteinExistence type="predicted"/>
<evidence type="ECO:0000313" key="1">
    <source>
        <dbReference type="EMBL" id="RGV18716.1"/>
    </source>
</evidence>
<comment type="caution">
    <text evidence="1">The sequence shown here is derived from an EMBL/GenBank/DDBJ whole genome shotgun (WGS) entry which is preliminary data.</text>
</comment>
<evidence type="ECO:0000313" key="2">
    <source>
        <dbReference type="Proteomes" id="UP000283369"/>
    </source>
</evidence>
<reference evidence="1 2" key="1">
    <citation type="submission" date="2018-08" db="EMBL/GenBank/DDBJ databases">
        <title>A genome reference for cultivated species of the human gut microbiota.</title>
        <authorList>
            <person name="Zou Y."/>
            <person name="Xue W."/>
            <person name="Luo G."/>
        </authorList>
    </citation>
    <scope>NUCLEOTIDE SEQUENCE [LARGE SCALE GENOMIC DNA]</scope>
    <source>
        <strain evidence="1 2">AF14-7</strain>
    </source>
</reference>
<accession>A0A412W4K9</accession>
<gene>
    <name evidence="1" type="ORF">DWW25_01810</name>
</gene>
<sequence length="93" mass="10827">MPKLKGKNPVLIPNSLSILLIYKPSNFLGPLQTMRQEYFSKEKRFNTFFINLIYNKGEGNLLKQNLLDSIYKKDLQAAVVRTKSFPQFFSHCL</sequence>
<organism evidence="1 2">
    <name type="scientific">Bacteroides xylanisolvens</name>
    <dbReference type="NCBI Taxonomy" id="371601"/>
    <lineage>
        <taxon>Bacteria</taxon>
        <taxon>Pseudomonadati</taxon>
        <taxon>Bacteroidota</taxon>
        <taxon>Bacteroidia</taxon>
        <taxon>Bacteroidales</taxon>
        <taxon>Bacteroidaceae</taxon>
        <taxon>Bacteroides</taxon>
    </lineage>
</organism>
<dbReference type="AlphaFoldDB" id="A0A412W4K9"/>
<dbReference type="Proteomes" id="UP000283369">
    <property type="component" value="Unassembled WGS sequence"/>
</dbReference>
<name>A0A412W4K9_9BACE</name>
<protein>
    <submittedName>
        <fullName evidence="1">Uncharacterized protein</fullName>
    </submittedName>
</protein>